<dbReference type="Gene3D" id="3.30.930.10">
    <property type="entry name" value="Bira Bifunctional Protein, Domain 2"/>
    <property type="match status" value="1"/>
</dbReference>
<reference evidence="1 3" key="2">
    <citation type="submission" date="2018-11" db="EMBL/GenBank/DDBJ databases">
        <authorList>
            <consortium name="Pathogen Informatics"/>
        </authorList>
    </citation>
    <scope>NUCLEOTIDE SEQUENCE [LARGE SCALE GENOMIC DNA]</scope>
</reference>
<proteinExistence type="predicted"/>
<dbReference type="Proteomes" id="UP000274756">
    <property type="component" value="Unassembled WGS sequence"/>
</dbReference>
<gene>
    <name evidence="1" type="ORF">DME_LOCUS3629</name>
</gene>
<dbReference type="InterPro" id="IPR045864">
    <property type="entry name" value="aa-tRNA-synth_II/BPL/LPL"/>
</dbReference>
<dbReference type="AlphaFoldDB" id="A0A0N4UQ40"/>
<protein>
    <submittedName>
        <fullName evidence="1 4">Uncharacterized protein</fullName>
    </submittedName>
</protein>
<name>A0A0N4UQ40_DRAME</name>
<dbReference type="EMBL" id="UYYG01000160">
    <property type="protein sequence ID" value="VDN53656.1"/>
    <property type="molecule type" value="Genomic_DNA"/>
</dbReference>
<sequence length="230" mass="26139">METVATPYMVRGAIIEALNLPKEQFPYFNTGEDFINSFYLVGQCLPSLLSILIKTCLSDKINEWPIRLITSGASYRTFSSHRATDENINLYNAPQQMLVTLLIICNSAIEESLEYDNIINRLQKLFLIKLPLNCHIDNIPPDQLFNFESAASSLRTESNIEVARISRSGTYISNRLNVVYGSNIKTQFVFLVNAEINLTRVVATVFEDYMVDSKPIPSEIQYLLKSHCQL</sequence>
<dbReference type="OrthoDB" id="24683at2759"/>
<dbReference type="Proteomes" id="UP000038040">
    <property type="component" value="Unplaced"/>
</dbReference>
<evidence type="ECO:0000313" key="4">
    <source>
        <dbReference type="WBParaSite" id="DME_0001010701-mRNA-1"/>
    </source>
</evidence>
<reference evidence="4" key="1">
    <citation type="submission" date="2017-02" db="UniProtKB">
        <authorList>
            <consortium name="WormBaseParasite"/>
        </authorList>
    </citation>
    <scope>IDENTIFICATION</scope>
</reference>
<evidence type="ECO:0000313" key="3">
    <source>
        <dbReference type="Proteomes" id="UP000274756"/>
    </source>
</evidence>
<keyword evidence="3" id="KW-1185">Reference proteome</keyword>
<dbReference type="STRING" id="318479.A0A0N4UQ40"/>
<organism evidence="2 4">
    <name type="scientific">Dracunculus medinensis</name>
    <name type="common">Guinea worm</name>
    <dbReference type="NCBI Taxonomy" id="318479"/>
    <lineage>
        <taxon>Eukaryota</taxon>
        <taxon>Metazoa</taxon>
        <taxon>Ecdysozoa</taxon>
        <taxon>Nematoda</taxon>
        <taxon>Chromadorea</taxon>
        <taxon>Rhabditida</taxon>
        <taxon>Spirurina</taxon>
        <taxon>Dracunculoidea</taxon>
        <taxon>Dracunculidae</taxon>
        <taxon>Dracunculus</taxon>
    </lineage>
</organism>
<accession>A0A0N4UQ40</accession>
<evidence type="ECO:0000313" key="2">
    <source>
        <dbReference type="Proteomes" id="UP000038040"/>
    </source>
</evidence>
<evidence type="ECO:0000313" key="1">
    <source>
        <dbReference type="EMBL" id="VDN53656.1"/>
    </source>
</evidence>
<dbReference type="WBParaSite" id="DME_0001010701-mRNA-1">
    <property type="protein sequence ID" value="DME_0001010701-mRNA-1"/>
    <property type="gene ID" value="DME_0001010701"/>
</dbReference>